<feature type="binding site" evidence="8">
    <location>
        <position position="38"/>
    </location>
    <ligand>
        <name>ATP</name>
        <dbReference type="ChEBI" id="CHEBI:30616"/>
    </ligand>
</feature>
<evidence type="ECO:0000256" key="6">
    <source>
        <dbReference type="ARBA" id="ARBA00022840"/>
    </source>
</evidence>
<evidence type="ECO:0000256" key="2">
    <source>
        <dbReference type="ARBA" id="ARBA00022527"/>
    </source>
</evidence>
<keyword evidence="4 8" id="KW-0547">Nucleotide-binding</keyword>
<keyword evidence="6 8" id="KW-0067">ATP-binding</keyword>
<dbReference type="PROSITE" id="PS50011">
    <property type="entry name" value="PROTEIN_KINASE_DOM"/>
    <property type="match status" value="1"/>
</dbReference>
<dbReference type="InterPro" id="IPR019734">
    <property type="entry name" value="TPR_rpt"/>
</dbReference>
<evidence type="ECO:0000256" key="1">
    <source>
        <dbReference type="ARBA" id="ARBA00012513"/>
    </source>
</evidence>
<sequence length="804" mass="90376">MIGKTISHYRVLEKIGEGGMGVVYKAEDTKLKRTVALKFLSSQSLGSQDEKMRFVYEAQSIAALDHSNICTLYEIDEVEGQTFIVMAYVDGQTLEEKLRSGPLSLDEAVDIVIQIAEGLQEAHEKGIIHRDIKSANIMVTEKGRVRIMDFGLAQLAGRTRLTKVPTIMGTLEYMSPEQTRGEATDERADIWSLGVVLYEILTGGTPFTGNNPASLIYKIISDEPADVKSLRPEVPPELSAVVARAMAKDKEDRYSNIAEFLEDLRNFQDPNGPKSGISERRRGSGTVRIAKAASARRVKLIATAAILAVVVCLGIAAALFLPQTKFGFLPGEQESGGDRLPSIAVLPFMDISEDKNQEYFCDGLAEELINALTQLKGLHVVARTSAFSFKDEKRDVRDIGRQLNVETVLEGSVRKSGDRIRVTAQLINVADGYHIWSGRYDREMADIFAIQDEITLTIVDKLKVKLLGQERVRFASRRPVDMEAYNLYLQGRWFWNKMTAEGLTKAIEYFEQAIEKAPDYAPAYAGLADAYMNLPLYSTFSPKEAYAKAMAAVSKALELDDALAEAHASLAWIKMNFEWDWEGAERECQQAIELNPGYAIAHRWYSFVLLFTGRFDEAIREIEQARELDPLSLVTNRVVGHIYHYAGKYDRALEAIQKTIEMDPNFSYTHLDLGLTYLGKSMPGEALQAFQKEEALSKSWNPVVATWIGIAYARNGEREKAQKALEDLLEHTKKGYVPPSGMARLCFVLGDNEQGFEWLQKAYEQRDFFLRYLKVERTFDGIRSDPRYRALLKNMNLGESSRKD</sequence>
<dbReference type="Pfam" id="PF14559">
    <property type="entry name" value="TPR_19"/>
    <property type="match status" value="1"/>
</dbReference>
<gene>
    <name evidence="11" type="ORF">C4532_19045</name>
</gene>
<dbReference type="Pfam" id="PF13432">
    <property type="entry name" value="TPR_16"/>
    <property type="match status" value="1"/>
</dbReference>
<dbReference type="SUPFAM" id="SSF56112">
    <property type="entry name" value="Protein kinase-like (PK-like)"/>
    <property type="match status" value="1"/>
</dbReference>
<dbReference type="SMART" id="SM00028">
    <property type="entry name" value="TPR"/>
    <property type="match status" value="4"/>
</dbReference>
<evidence type="ECO:0000256" key="7">
    <source>
        <dbReference type="PROSITE-ProRule" id="PRU00339"/>
    </source>
</evidence>
<dbReference type="InterPro" id="IPR011990">
    <property type="entry name" value="TPR-like_helical_dom_sf"/>
</dbReference>
<keyword evidence="2" id="KW-0723">Serine/threonine-protein kinase</keyword>
<keyword evidence="9" id="KW-0812">Transmembrane</keyword>
<evidence type="ECO:0000259" key="10">
    <source>
        <dbReference type="PROSITE" id="PS50011"/>
    </source>
</evidence>
<dbReference type="GO" id="GO:0004674">
    <property type="term" value="F:protein serine/threonine kinase activity"/>
    <property type="evidence" value="ECO:0007669"/>
    <property type="project" value="UniProtKB-KW"/>
</dbReference>
<feature type="repeat" description="TPR" evidence="7">
    <location>
        <begin position="633"/>
        <end position="666"/>
    </location>
</feature>
<proteinExistence type="predicted"/>
<dbReference type="EC" id="2.7.11.1" evidence="1"/>
<dbReference type="GO" id="GO:0005524">
    <property type="term" value="F:ATP binding"/>
    <property type="evidence" value="ECO:0007669"/>
    <property type="project" value="UniProtKB-UniRule"/>
</dbReference>
<dbReference type="CDD" id="cd14014">
    <property type="entry name" value="STKc_PknB_like"/>
    <property type="match status" value="1"/>
</dbReference>
<evidence type="ECO:0000256" key="9">
    <source>
        <dbReference type="SAM" id="Phobius"/>
    </source>
</evidence>
<keyword evidence="5" id="KW-0418">Kinase</keyword>
<keyword evidence="7" id="KW-0802">TPR repeat</keyword>
<dbReference type="PANTHER" id="PTHR43289:SF6">
    <property type="entry name" value="SERINE_THREONINE-PROTEIN KINASE NEKL-3"/>
    <property type="match status" value="1"/>
</dbReference>
<dbReference type="PANTHER" id="PTHR43289">
    <property type="entry name" value="MITOGEN-ACTIVATED PROTEIN KINASE KINASE KINASE 20-RELATED"/>
    <property type="match status" value="1"/>
</dbReference>
<dbReference type="SUPFAM" id="SSF48452">
    <property type="entry name" value="TPR-like"/>
    <property type="match status" value="2"/>
</dbReference>
<evidence type="ECO:0000256" key="3">
    <source>
        <dbReference type="ARBA" id="ARBA00022679"/>
    </source>
</evidence>
<dbReference type="PROSITE" id="PS50005">
    <property type="entry name" value="TPR"/>
    <property type="match status" value="1"/>
</dbReference>
<keyword evidence="9" id="KW-1133">Transmembrane helix</keyword>
<evidence type="ECO:0000256" key="8">
    <source>
        <dbReference type="PROSITE-ProRule" id="PRU10141"/>
    </source>
</evidence>
<dbReference type="FunFam" id="1.10.510.10:FF:000021">
    <property type="entry name" value="Serine/threonine protein kinase"/>
    <property type="match status" value="1"/>
</dbReference>
<dbReference type="Gene3D" id="1.25.40.10">
    <property type="entry name" value="Tetratricopeptide repeat domain"/>
    <property type="match status" value="1"/>
</dbReference>
<evidence type="ECO:0000313" key="11">
    <source>
        <dbReference type="EMBL" id="RJP64527.1"/>
    </source>
</evidence>
<dbReference type="Gene3D" id="3.30.200.20">
    <property type="entry name" value="Phosphorylase Kinase, domain 1"/>
    <property type="match status" value="1"/>
</dbReference>
<dbReference type="NCBIfam" id="NF047558">
    <property type="entry name" value="TPR_END_plus"/>
    <property type="match status" value="1"/>
</dbReference>
<evidence type="ECO:0000256" key="5">
    <source>
        <dbReference type="ARBA" id="ARBA00022777"/>
    </source>
</evidence>
<dbReference type="AlphaFoldDB" id="A0A419EP12"/>
<name>A0A419EP12_9BACT</name>
<dbReference type="Pfam" id="PF00069">
    <property type="entry name" value="Pkinase"/>
    <property type="match status" value="1"/>
</dbReference>
<dbReference type="Gene3D" id="1.10.510.10">
    <property type="entry name" value="Transferase(Phosphotransferase) domain 1"/>
    <property type="match status" value="1"/>
</dbReference>
<reference evidence="11 12" key="1">
    <citation type="journal article" date="2017" name="ISME J.">
        <title>Energy and carbon metabolisms in a deep terrestrial subsurface fluid microbial community.</title>
        <authorList>
            <person name="Momper L."/>
            <person name="Jungbluth S.P."/>
            <person name="Lee M.D."/>
            <person name="Amend J.P."/>
        </authorList>
    </citation>
    <scope>NUCLEOTIDE SEQUENCE [LARGE SCALE GENOMIC DNA]</scope>
    <source>
        <strain evidence="11">SURF_17</strain>
    </source>
</reference>
<dbReference type="InterPro" id="IPR011009">
    <property type="entry name" value="Kinase-like_dom_sf"/>
</dbReference>
<protein>
    <recommendedName>
        <fullName evidence="1">non-specific serine/threonine protein kinase</fullName>
        <ecNumber evidence="1">2.7.11.1</ecNumber>
    </recommendedName>
</protein>
<keyword evidence="9" id="KW-0472">Membrane</keyword>
<organism evidence="11 12">
    <name type="scientific">Candidatus Abyssobacteria bacterium SURF_17</name>
    <dbReference type="NCBI Taxonomy" id="2093361"/>
    <lineage>
        <taxon>Bacteria</taxon>
        <taxon>Pseudomonadati</taxon>
        <taxon>Candidatus Hydrogenedentota</taxon>
        <taxon>Candidatus Abyssobacteria</taxon>
    </lineage>
</organism>
<dbReference type="InterPro" id="IPR008271">
    <property type="entry name" value="Ser/Thr_kinase_AS"/>
</dbReference>
<dbReference type="EMBL" id="QZKI01000137">
    <property type="protein sequence ID" value="RJP64527.1"/>
    <property type="molecule type" value="Genomic_DNA"/>
</dbReference>
<dbReference type="Gene3D" id="3.40.50.10070">
    <property type="entry name" value="TolB, N-terminal domain"/>
    <property type="match status" value="1"/>
</dbReference>
<feature type="transmembrane region" description="Helical" evidence="9">
    <location>
        <begin position="300"/>
        <end position="321"/>
    </location>
</feature>
<dbReference type="PROSITE" id="PS00108">
    <property type="entry name" value="PROTEIN_KINASE_ST"/>
    <property type="match status" value="1"/>
</dbReference>
<dbReference type="InterPro" id="IPR017441">
    <property type="entry name" value="Protein_kinase_ATP_BS"/>
</dbReference>
<evidence type="ECO:0000256" key="4">
    <source>
        <dbReference type="ARBA" id="ARBA00022741"/>
    </source>
</evidence>
<feature type="domain" description="Protein kinase" evidence="10">
    <location>
        <begin position="9"/>
        <end position="268"/>
    </location>
</feature>
<dbReference type="Proteomes" id="UP000285961">
    <property type="component" value="Unassembled WGS sequence"/>
</dbReference>
<dbReference type="PROSITE" id="PS00107">
    <property type="entry name" value="PROTEIN_KINASE_ATP"/>
    <property type="match status" value="1"/>
</dbReference>
<accession>A0A419EP12</accession>
<comment type="caution">
    <text evidence="11">The sequence shown here is derived from an EMBL/GenBank/DDBJ whole genome shotgun (WGS) entry which is preliminary data.</text>
</comment>
<dbReference type="SMART" id="SM00220">
    <property type="entry name" value="S_TKc"/>
    <property type="match status" value="1"/>
</dbReference>
<evidence type="ECO:0000313" key="12">
    <source>
        <dbReference type="Proteomes" id="UP000285961"/>
    </source>
</evidence>
<dbReference type="InterPro" id="IPR000719">
    <property type="entry name" value="Prot_kinase_dom"/>
</dbReference>
<keyword evidence="3" id="KW-0808">Transferase</keyword>